<reference evidence="1 2" key="1">
    <citation type="submission" date="2018-05" db="EMBL/GenBank/DDBJ databases">
        <title>Complete Genome Sequence of Deinococcus sp. strain 17bor-2.</title>
        <authorList>
            <person name="Srinivasan S."/>
        </authorList>
    </citation>
    <scope>NUCLEOTIDE SEQUENCE [LARGE SCALE GENOMIC DNA]</scope>
    <source>
        <strain evidence="1 2">17bor-2</strain>
    </source>
</reference>
<gene>
    <name evidence="1" type="ORF">DKM44_00895</name>
</gene>
<dbReference type="EMBL" id="CP029494">
    <property type="protein sequence ID" value="AWN21970.1"/>
    <property type="molecule type" value="Genomic_DNA"/>
</dbReference>
<evidence type="ECO:0000313" key="1">
    <source>
        <dbReference type="EMBL" id="AWN21970.1"/>
    </source>
</evidence>
<sequence length="245" mass="27153">MSVLNAEQIAAYHQDGYLHVPGLLTPEEASGFRQECHALAARLQEKRSIEATWASAREVTMVKTQLLHCHDVQYHAAAFSRLLVDPRLGGAAADLIGPNVQLHHNKMFIKPPEKGSPFPLHQDHPFFPHEQHSMLAVVLHFDDAPEEKGCLRVVPGSHKRGPIEHIETGSWHLSPEEYPLESAVAVPARAGDALFFSYLTIHGSGVNVSQEARTTWLIQLRRADDRPVVDSHPSPGQGMMLWGNS</sequence>
<proteinExistence type="predicted"/>
<dbReference type="Pfam" id="PF05721">
    <property type="entry name" value="PhyH"/>
    <property type="match status" value="1"/>
</dbReference>
<keyword evidence="2" id="KW-1185">Reference proteome</keyword>
<dbReference type="GO" id="GO:0005506">
    <property type="term" value="F:iron ion binding"/>
    <property type="evidence" value="ECO:0007669"/>
    <property type="project" value="UniProtKB-ARBA"/>
</dbReference>
<dbReference type="SUPFAM" id="SSF51197">
    <property type="entry name" value="Clavaminate synthase-like"/>
    <property type="match status" value="1"/>
</dbReference>
<name>A0A2Z3JEZ6_9DEIO</name>
<accession>A0A2Z3JEZ6</accession>
<dbReference type="InterPro" id="IPR008775">
    <property type="entry name" value="Phytyl_CoA_dOase-like"/>
</dbReference>
<protein>
    <submittedName>
        <fullName evidence="1">Phytanoyl-CoA dioxygenase family protein</fullName>
    </submittedName>
</protein>
<dbReference type="Proteomes" id="UP000245368">
    <property type="component" value="Chromosome"/>
</dbReference>
<keyword evidence="1" id="KW-0223">Dioxygenase</keyword>
<dbReference type="PANTHER" id="PTHR20883">
    <property type="entry name" value="PHYTANOYL-COA DIOXYGENASE DOMAIN CONTAINING 1"/>
    <property type="match status" value="1"/>
</dbReference>
<dbReference type="GO" id="GO:0016706">
    <property type="term" value="F:2-oxoglutarate-dependent dioxygenase activity"/>
    <property type="evidence" value="ECO:0007669"/>
    <property type="project" value="UniProtKB-ARBA"/>
</dbReference>
<dbReference type="AlphaFoldDB" id="A0A2Z3JEZ6"/>
<dbReference type="Gene3D" id="2.60.120.620">
    <property type="entry name" value="q2cbj1_9rhob like domain"/>
    <property type="match status" value="1"/>
</dbReference>
<dbReference type="PANTHER" id="PTHR20883:SF46">
    <property type="entry name" value="PHYTANOYL-COA HYDROXYLASE"/>
    <property type="match status" value="1"/>
</dbReference>
<evidence type="ECO:0000313" key="2">
    <source>
        <dbReference type="Proteomes" id="UP000245368"/>
    </source>
</evidence>
<organism evidence="1 2">
    <name type="scientific">Deinococcus irradiatisoli</name>
    <dbReference type="NCBI Taxonomy" id="2202254"/>
    <lineage>
        <taxon>Bacteria</taxon>
        <taxon>Thermotogati</taxon>
        <taxon>Deinococcota</taxon>
        <taxon>Deinococci</taxon>
        <taxon>Deinococcales</taxon>
        <taxon>Deinococcaceae</taxon>
        <taxon>Deinococcus</taxon>
    </lineage>
</organism>
<dbReference type="RefSeq" id="WP_109824635.1">
    <property type="nucleotide sequence ID" value="NZ_CP029494.1"/>
</dbReference>
<keyword evidence="1" id="KW-0560">Oxidoreductase</keyword>
<dbReference type="KEGG" id="dez:DKM44_00895"/>
<dbReference type="OrthoDB" id="149211at2"/>